<keyword evidence="1" id="KW-0880">Kelch repeat</keyword>
<evidence type="ECO:0000259" key="4">
    <source>
        <dbReference type="PROSITE" id="PS50097"/>
    </source>
</evidence>
<dbReference type="Gene3D" id="2.120.10.80">
    <property type="entry name" value="Kelch-type beta propeller"/>
    <property type="match status" value="1"/>
</dbReference>
<feature type="compositionally biased region" description="Low complexity" evidence="3">
    <location>
        <begin position="1"/>
        <end position="12"/>
    </location>
</feature>
<dbReference type="Proteomes" id="UP000198287">
    <property type="component" value="Unassembled WGS sequence"/>
</dbReference>
<dbReference type="InterPro" id="IPR006652">
    <property type="entry name" value="Kelch_1"/>
</dbReference>
<feature type="compositionally biased region" description="Low complexity" evidence="3">
    <location>
        <begin position="19"/>
        <end position="39"/>
    </location>
</feature>
<dbReference type="PANTHER" id="PTHR45632:SF3">
    <property type="entry name" value="KELCH-LIKE PROTEIN 32"/>
    <property type="match status" value="1"/>
</dbReference>
<dbReference type="EMBL" id="LNIX01000004">
    <property type="protein sequence ID" value="OXA55334.1"/>
    <property type="molecule type" value="Genomic_DNA"/>
</dbReference>
<dbReference type="Gene3D" id="3.30.710.10">
    <property type="entry name" value="Potassium Channel Kv1.1, Chain A"/>
    <property type="match status" value="1"/>
</dbReference>
<dbReference type="PANTHER" id="PTHR45632">
    <property type="entry name" value="LD33804P"/>
    <property type="match status" value="1"/>
</dbReference>
<dbReference type="InterPro" id="IPR011333">
    <property type="entry name" value="SKP1/BTB/POZ_sf"/>
</dbReference>
<dbReference type="OrthoDB" id="191037at2759"/>
<keyword evidence="6" id="KW-1185">Reference proteome</keyword>
<dbReference type="Pfam" id="PF01344">
    <property type="entry name" value="Kelch_1"/>
    <property type="match status" value="5"/>
</dbReference>
<dbReference type="SMART" id="SM00875">
    <property type="entry name" value="BACK"/>
    <property type="match status" value="1"/>
</dbReference>
<proteinExistence type="predicted"/>
<feature type="region of interest" description="Disordered" evidence="3">
    <location>
        <begin position="1"/>
        <end position="94"/>
    </location>
</feature>
<evidence type="ECO:0000256" key="1">
    <source>
        <dbReference type="ARBA" id="ARBA00022441"/>
    </source>
</evidence>
<dbReference type="SUPFAM" id="SSF117281">
    <property type="entry name" value="Kelch motif"/>
    <property type="match status" value="1"/>
</dbReference>
<organism evidence="5 6">
    <name type="scientific">Folsomia candida</name>
    <name type="common">Springtail</name>
    <dbReference type="NCBI Taxonomy" id="158441"/>
    <lineage>
        <taxon>Eukaryota</taxon>
        <taxon>Metazoa</taxon>
        <taxon>Ecdysozoa</taxon>
        <taxon>Arthropoda</taxon>
        <taxon>Hexapoda</taxon>
        <taxon>Collembola</taxon>
        <taxon>Entomobryomorpha</taxon>
        <taxon>Isotomoidea</taxon>
        <taxon>Isotomidae</taxon>
        <taxon>Proisotominae</taxon>
        <taxon>Folsomia</taxon>
    </lineage>
</organism>
<dbReference type="STRING" id="158441.A0A226EDW8"/>
<evidence type="ECO:0000256" key="3">
    <source>
        <dbReference type="SAM" id="MobiDB-lite"/>
    </source>
</evidence>
<dbReference type="Gene3D" id="1.25.40.420">
    <property type="match status" value="1"/>
</dbReference>
<comment type="caution">
    <text evidence="5">The sequence shown here is derived from an EMBL/GenBank/DDBJ whole genome shotgun (WGS) entry which is preliminary data.</text>
</comment>
<dbReference type="InterPro" id="IPR000210">
    <property type="entry name" value="BTB/POZ_dom"/>
</dbReference>
<sequence>MSGPGRPNTSSSTDDDSNRGTTSGSSSSRPGSGSGRRNSAVTAPKLEQFLGLRGHKGAPGASNIPVPSMNKGHFKNAAGGKQTTISGGGGALDQNRNTMTLMRIQEKSADVGGSDHETERSRNLYRTTSPLFTLKLDAELDNSLEMALEKSISLASAVTGGTGAMQNVQNGDLNWVEFRICDGHPPKWKEFLDHGTLCDCTIQANDGKIFPAHRCILASSCPFFHEKLSSGNQHPSTSSTSTPDMEASPTLRLTTVDSKTLKCLIDFAYTGQFEKSLDTVTNLLQVATKFKMVPVMQQCCAYLIEKMTPDNTLRLYRLGRPYFCPKLETKAKTYILHNFRRVIGTQDFLELEPEELKVILLDDYLNVRNEAMVFEAIRAWVEAYPHRRRKYVAEMLSCVRFGLMSYGYFSNVVYQWHFVNEDEAVRSVLDAPYVLLTSIDSLNNTEVDLNDPLARPRIPYEVIFAVGGWSAGSPTAFIETYDIRADRWFLLNNTDSTPRAYHGLVAVGHFVYMIGGFDGQEHFSTVKRYDPVRQIWEERSCMLLPRCYVSCCSLDGIIYACGGYNGRTRMASGERYDPALNQWEMISSMNRQRSDASAASLRGKVYIAGGFTGTEVLISVETYDPAEDQWTFIQPMNTPRSGISLVAYRDCLYAVGGFNGFNRLNTAERYDPEEPGPWRMIPDMSSARSNFAAVCADELLICIGGFNGATTIPYVECYDSKVNEWFDGSHMNLNRSALSACVVTNLPNARDYSYLHRIQELLGLPNRENSP</sequence>
<dbReference type="GO" id="GO:0003779">
    <property type="term" value="F:actin binding"/>
    <property type="evidence" value="ECO:0007669"/>
    <property type="project" value="UniProtKB-KW"/>
</dbReference>
<dbReference type="PRINTS" id="PR00501">
    <property type="entry name" value="KELCHREPEAT"/>
</dbReference>
<evidence type="ECO:0000313" key="6">
    <source>
        <dbReference type="Proteomes" id="UP000198287"/>
    </source>
</evidence>
<feature type="domain" description="BTB" evidence="4">
    <location>
        <begin position="198"/>
        <end position="277"/>
    </location>
</feature>
<dbReference type="InterPro" id="IPR015915">
    <property type="entry name" value="Kelch-typ_b-propeller"/>
</dbReference>
<evidence type="ECO:0000256" key="2">
    <source>
        <dbReference type="ARBA" id="ARBA00022737"/>
    </source>
</evidence>
<gene>
    <name evidence="5" type="ORF">Fcan01_09315</name>
</gene>
<accession>A0A226EDW8</accession>
<keyword evidence="2" id="KW-0677">Repeat</keyword>
<evidence type="ECO:0000313" key="5">
    <source>
        <dbReference type="EMBL" id="OXA55334.1"/>
    </source>
</evidence>
<dbReference type="AlphaFoldDB" id="A0A226EDW8"/>
<dbReference type="InterPro" id="IPR011705">
    <property type="entry name" value="BACK"/>
</dbReference>
<dbReference type="SMART" id="SM00225">
    <property type="entry name" value="BTB"/>
    <property type="match status" value="1"/>
</dbReference>
<dbReference type="SUPFAM" id="SSF54695">
    <property type="entry name" value="POZ domain"/>
    <property type="match status" value="1"/>
</dbReference>
<dbReference type="PROSITE" id="PS50097">
    <property type="entry name" value="BTB"/>
    <property type="match status" value="1"/>
</dbReference>
<dbReference type="Pfam" id="PF00651">
    <property type="entry name" value="BTB"/>
    <property type="match status" value="1"/>
</dbReference>
<protein>
    <submittedName>
        <fullName evidence="5">Kelch-like protein 10</fullName>
    </submittedName>
</protein>
<dbReference type="Pfam" id="PF07707">
    <property type="entry name" value="BACK"/>
    <property type="match status" value="1"/>
</dbReference>
<dbReference type="FunFam" id="1.25.40.420:FF:000001">
    <property type="entry name" value="Kelch-like family member 12"/>
    <property type="match status" value="1"/>
</dbReference>
<dbReference type="OMA" id="GLCTLNN"/>
<dbReference type="CDD" id="cd18186">
    <property type="entry name" value="BTB_POZ_ZBTB_KLHL-like"/>
    <property type="match status" value="1"/>
</dbReference>
<name>A0A226EDW8_FOLCA</name>
<dbReference type="SMART" id="SM00612">
    <property type="entry name" value="Kelch"/>
    <property type="match status" value="6"/>
</dbReference>
<reference evidence="5 6" key="1">
    <citation type="submission" date="2015-12" db="EMBL/GenBank/DDBJ databases">
        <title>The genome of Folsomia candida.</title>
        <authorList>
            <person name="Faddeeva A."/>
            <person name="Derks M.F."/>
            <person name="Anvar Y."/>
            <person name="Smit S."/>
            <person name="Van Straalen N."/>
            <person name="Roelofs D."/>
        </authorList>
    </citation>
    <scope>NUCLEOTIDE SEQUENCE [LARGE SCALE GENOMIC DNA]</scope>
    <source>
        <strain evidence="5 6">VU population</strain>
        <tissue evidence="5">Whole body</tissue>
    </source>
</reference>